<protein>
    <submittedName>
        <fullName evidence="1">Long-chain-fatty-acid--CoA ligase</fullName>
    </submittedName>
</protein>
<dbReference type="Proteomes" id="UP001456344">
    <property type="component" value="Chromosome"/>
</dbReference>
<dbReference type="EMBL" id="CP150484">
    <property type="protein sequence ID" value="WYW20286.1"/>
    <property type="molecule type" value="Genomic_DNA"/>
</dbReference>
<reference evidence="1" key="1">
    <citation type="submission" date="2023-10" db="EMBL/GenBank/DDBJ databases">
        <title>Whole genome sequencing of actinobacterial strain Amycolatopsis sp. (BCA-696) identifies the underlying plant growth-promoting genes.</title>
        <authorList>
            <person name="Gandham P."/>
            <person name="Vadla N."/>
            <person name="Saji A."/>
            <person name="Srinivas V."/>
            <person name="Ruperao P."/>
            <person name="Selvanayagam S."/>
            <person name="Saxena R.K."/>
            <person name="Rathore A."/>
            <person name="Gopalakrishnan S."/>
            <person name="Thakur V."/>
        </authorList>
    </citation>
    <scope>NUCLEOTIDE SEQUENCE</scope>
    <source>
        <strain evidence="1">BCA-696</strain>
    </source>
</reference>
<gene>
    <name evidence="1" type="ORF">LCL61_32525</name>
</gene>
<name>A0ACD5BLL8_9PSEU</name>
<evidence type="ECO:0000313" key="1">
    <source>
        <dbReference type="EMBL" id="WYW20286.1"/>
    </source>
</evidence>
<evidence type="ECO:0000313" key="2">
    <source>
        <dbReference type="Proteomes" id="UP001456344"/>
    </source>
</evidence>
<keyword evidence="2" id="KW-1185">Reference proteome</keyword>
<keyword evidence="1" id="KW-0436">Ligase</keyword>
<accession>A0ACD5BLL8</accession>
<sequence>MTPTVTELLLARAEDRSTGLLFEDRRWTWAEHVRACAGHAAALAAILRPGGHFGLLADNVPEFSFLLGGAALSGRVLVGLNPTRRGAALARDVALADCELVFAEEKYLPLLSDTDVPVLPLSELEPAREAADPVAAKPEDLLMLIFTSGTSGDPKAVRCTHGKIAYPGEMLATRFGLSTEDTVYVSMPMFHSNAIMAGWSVGLAAGAGIAVRRRFSASGFLPDIRKFGATYANYVGKPLSYVLTTPERDDDADNPLKLVYGNEGAEADLAAFGTRFGCHVVDAFGSTEGGVNFGRDATTPAGSLGRLLDGVAVLDPETGKPCPPAEFDEGGRLLNAAEAVGELVNTGGPGFFAGYYGDPAAEAERMRGGMYHTGDLAYLDADGYCYFAGRLGDWLRVDGENLGTAPIERALLRHPAVSEAAVYGVPDPRVGDQVMAALVCRSPIDADELAAFVVAQGDLGPKQWPRFVRVLDALPRTATHKVLKRNLAADGSSAAWELRYPRVQSSECGSSRWQLPHSEG</sequence>
<proteinExistence type="predicted"/>
<organism evidence="1 2">
    <name type="scientific">Amycolatopsis coloradensis</name>
    <dbReference type="NCBI Taxonomy" id="76021"/>
    <lineage>
        <taxon>Bacteria</taxon>
        <taxon>Bacillati</taxon>
        <taxon>Actinomycetota</taxon>
        <taxon>Actinomycetes</taxon>
        <taxon>Pseudonocardiales</taxon>
        <taxon>Pseudonocardiaceae</taxon>
        <taxon>Amycolatopsis</taxon>
    </lineage>
</organism>